<dbReference type="Gene3D" id="3.40.50.300">
    <property type="entry name" value="P-loop containing nucleotide triphosphate hydrolases"/>
    <property type="match status" value="2"/>
</dbReference>
<dbReference type="SMART" id="SM00487">
    <property type="entry name" value="DEXDc"/>
    <property type="match status" value="1"/>
</dbReference>
<dbReference type="GO" id="GO:0016787">
    <property type="term" value="F:hydrolase activity"/>
    <property type="evidence" value="ECO:0007669"/>
    <property type="project" value="UniProtKB-KW"/>
</dbReference>
<comment type="similarity">
    <text evidence="6">Belongs to the DEAD box helicase family.</text>
</comment>
<dbReference type="PANTHER" id="PTHR47963">
    <property type="entry name" value="DEAD-BOX ATP-DEPENDENT RNA HELICASE 47, MITOCHONDRIAL"/>
    <property type="match status" value="1"/>
</dbReference>
<dbReference type="InterPro" id="IPR011545">
    <property type="entry name" value="DEAD/DEAH_box_helicase_dom"/>
</dbReference>
<evidence type="ECO:0000259" key="9">
    <source>
        <dbReference type="PROSITE" id="PS51194"/>
    </source>
</evidence>
<dbReference type="Pfam" id="PF00270">
    <property type="entry name" value="DEAD"/>
    <property type="match status" value="1"/>
</dbReference>
<dbReference type="InterPro" id="IPR027417">
    <property type="entry name" value="P-loop_NTPase"/>
</dbReference>
<keyword evidence="2 6" id="KW-0547">Nucleotide-binding</keyword>
<gene>
    <name evidence="10" type="ORF">Desaf_3161</name>
</gene>
<evidence type="ECO:0000256" key="6">
    <source>
        <dbReference type="RuleBase" id="RU000492"/>
    </source>
</evidence>
<dbReference type="PROSITE" id="PS51194">
    <property type="entry name" value="HELICASE_CTER"/>
    <property type="match status" value="1"/>
</dbReference>
<feature type="region of interest" description="Disordered" evidence="7">
    <location>
        <begin position="475"/>
        <end position="529"/>
    </location>
</feature>
<protein>
    <recommendedName>
        <fullName evidence="1">RNA helicase</fullName>
        <ecNumber evidence="1">3.6.4.13</ecNumber>
    </recommendedName>
</protein>
<sequence>MTQDPINDGNTPKQDGQPSTEEPIKAGGSSAVTQVEPDEGLKEMTLEMLPPLLREALSRAGWTSLMPVQAKSMPIIMGGHDLMVQSRTGSGKTGAFVLPILERIDPNLAATQALVLVPTRELARQVAHEAEVLVGDRARVVAVYGGVSFGKQVEGFKAGAHIVVGTPGRILDHLLRHNFNLQELRALIFDEADRMLSIGFYPDMKQVQRYMPKRRVNTFMFSATYPAFVMRLAGEFMHKPQMLSLSSKQVHVAEVQHVIYEVPRMGRERCLMRIIEVENPTSAFIFCNTKAQVEYVSTVLANFGYDADGLTGDLSQSKRESILDRVRAGSLRLLVSTDVAARGIDIPDLSHVIMYEPPEDPESYIHRAGRTGRAGASGEVITLVDVIQKLEMQRLAKRFTIDLVSRPLPTDETVRSVASERVTALLESTLRARPPLKQERMMRFMPLAQELGKNEEELAIIAMLLDDYYQQTLHSPPELPDIRQSTPRTEPVTGHEPASAREGDERKKRRRPRNRHKKSSGTDNRGSDA</sequence>
<dbReference type="RefSeq" id="WP_014261094.1">
    <property type="nucleotide sequence ID" value="NC_016629.1"/>
</dbReference>
<dbReference type="InterPro" id="IPR000629">
    <property type="entry name" value="RNA-helicase_DEAD-box_CS"/>
</dbReference>
<dbReference type="CDD" id="cd00268">
    <property type="entry name" value="DEADc"/>
    <property type="match status" value="1"/>
</dbReference>
<dbReference type="PANTHER" id="PTHR47963:SF8">
    <property type="entry name" value="ATP-DEPENDENT RNA HELICASE DEAD"/>
    <property type="match status" value="1"/>
</dbReference>
<evidence type="ECO:0000259" key="8">
    <source>
        <dbReference type="PROSITE" id="PS51192"/>
    </source>
</evidence>
<name>F3Z3B8_DESAF</name>
<organism evidence="10 11">
    <name type="scientific">Desulfocurvibacter africanus subsp. africanus str. Walvis Bay</name>
    <dbReference type="NCBI Taxonomy" id="690850"/>
    <lineage>
        <taxon>Bacteria</taxon>
        <taxon>Pseudomonadati</taxon>
        <taxon>Thermodesulfobacteriota</taxon>
        <taxon>Desulfovibrionia</taxon>
        <taxon>Desulfovibrionales</taxon>
        <taxon>Desulfovibrionaceae</taxon>
        <taxon>Desulfocurvibacter</taxon>
    </lineage>
</organism>
<dbReference type="InterPro" id="IPR014001">
    <property type="entry name" value="Helicase_ATP-bd"/>
</dbReference>
<feature type="compositionally biased region" description="Basic residues" evidence="7">
    <location>
        <begin position="507"/>
        <end position="519"/>
    </location>
</feature>
<evidence type="ECO:0000256" key="2">
    <source>
        <dbReference type="ARBA" id="ARBA00022741"/>
    </source>
</evidence>
<dbReference type="CDD" id="cd18787">
    <property type="entry name" value="SF2_C_DEAD"/>
    <property type="match status" value="1"/>
</dbReference>
<dbReference type="Pfam" id="PF00271">
    <property type="entry name" value="Helicase_C"/>
    <property type="match status" value="1"/>
</dbReference>
<dbReference type="InterPro" id="IPR044742">
    <property type="entry name" value="DEAD/DEAH_RhlB"/>
</dbReference>
<accession>F3Z3B8</accession>
<dbReference type="SMART" id="SM00490">
    <property type="entry name" value="HELICc"/>
    <property type="match status" value="1"/>
</dbReference>
<keyword evidence="11" id="KW-1185">Reference proteome</keyword>
<evidence type="ECO:0000256" key="5">
    <source>
        <dbReference type="ARBA" id="ARBA00022840"/>
    </source>
</evidence>
<keyword evidence="5 6" id="KW-0067">ATP-binding</keyword>
<feature type="domain" description="Helicase C-terminal" evidence="9">
    <location>
        <begin position="269"/>
        <end position="421"/>
    </location>
</feature>
<keyword evidence="4 6" id="KW-0347">Helicase</keyword>
<dbReference type="eggNOG" id="COG0513">
    <property type="taxonomic scope" value="Bacteria"/>
</dbReference>
<dbReference type="SUPFAM" id="SSF52540">
    <property type="entry name" value="P-loop containing nucleoside triphosphate hydrolases"/>
    <property type="match status" value="1"/>
</dbReference>
<evidence type="ECO:0000313" key="10">
    <source>
        <dbReference type="EMBL" id="EGJ51458.1"/>
    </source>
</evidence>
<feature type="region of interest" description="Disordered" evidence="7">
    <location>
        <begin position="1"/>
        <end position="37"/>
    </location>
</feature>
<dbReference type="EMBL" id="CP003221">
    <property type="protein sequence ID" value="EGJ51458.1"/>
    <property type="molecule type" value="Genomic_DNA"/>
</dbReference>
<evidence type="ECO:0000256" key="3">
    <source>
        <dbReference type="ARBA" id="ARBA00022801"/>
    </source>
</evidence>
<dbReference type="InterPro" id="IPR001650">
    <property type="entry name" value="Helicase_C-like"/>
</dbReference>
<reference evidence="10 11" key="1">
    <citation type="journal article" date="2011" name="J. Bacteriol.">
        <title>Genome sequence of the mercury-methylating and pleomorphic Desulfovibrio africanus Strain Walvis Bay.</title>
        <authorList>
            <person name="Brown S.D."/>
            <person name="Wall J.D."/>
            <person name="Kucken A.M."/>
            <person name="Gilmour C.C."/>
            <person name="Podar M."/>
            <person name="Brandt C.C."/>
            <person name="Teshima H."/>
            <person name="Detter J.C."/>
            <person name="Han C.S."/>
            <person name="Land M.L."/>
            <person name="Lucas S."/>
            <person name="Han J."/>
            <person name="Pennacchio L."/>
            <person name="Nolan M."/>
            <person name="Pitluck S."/>
            <person name="Woyke T."/>
            <person name="Goodwin L."/>
            <person name="Palumbo A.V."/>
            <person name="Elias D.A."/>
        </authorList>
    </citation>
    <scope>NUCLEOTIDE SEQUENCE [LARGE SCALE GENOMIC DNA]</scope>
    <source>
        <strain evidence="10 11">Walvis Bay</strain>
    </source>
</reference>
<dbReference type="EC" id="3.6.4.13" evidence="1"/>
<dbReference type="PROSITE" id="PS00039">
    <property type="entry name" value="DEAD_ATP_HELICASE"/>
    <property type="match status" value="1"/>
</dbReference>
<dbReference type="GO" id="GO:0005524">
    <property type="term" value="F:ATP binding"/>
    <property type="evidence" value="ECO:0007669"/>
    <property type="project" value="UniProtKB-KW"/>
</dbReference>
<keyword evidence="3 6" id="KW-0378">Hydrolase</keyword>
<feature type="compositionally biased region" description="Polar residues" evidence="7">
    <location>
        <begin position="1"/>
        <end position="20"/>
    </location>
</feature>
<feature type="domain" description="Helicase ATP-binding" evidence="8">
    <location>
        <begin position="73"/>
        <end position="243"/>
    </location>
</feature>
<dbReference type="HOGENOM" id="CLU_003041_21_4_7"/>
<evidence type="ECO:0000256" key="1">
    <source>
        <dbReference type="ARBA" id="ARBA00012552"/>
    </source>
</evidence>
<dbReference type="GO" id="GO:0003723">
    <property type="term" value="F:RNA binding"/>
    <property type="evidence" value="ECO:0007669"/>
    <property type="project" value="TreeGrafter"/>
</dbReference>
<dbReference type="KEGG" id="daf:Desaf_3161"/>
<evidence type="ECO:0000256" key="4">
    <source>
        <dbReference type="ARBA" id="ARBA00022806"/>
    </source>
</evidence>
<evidence type="ECO:0000256" key="7">
    <source>
        <dbReference type="SAM" id="MobiDB-lite"/>
    </source>
</evidence>
<dbReference type="GO" id="GO:0003724">
    <property type="term" value="F:RNA helicase activity"/>
    <property type="evidence" value="ECO:0007669"/>
    <property type="project" value="UniProtKB-EC"/>
</dbReference>
<dbReference type="STRING" id="690850.Desaf_3161"/>
<proteinExistence type="inferred from homology"/>
<dbReference type="InterPro" id="IPR050547">
    <property type="entry name" value="DEAD_box_RNA_helicases"/>
</dbReference>
<dbReference type="Proteomes" id="UP000007844">
    <property type="component" value="Chromosome"/>
</dbReference>
<dbReference type="AlphaFoldDB" id="F3Z3B8"/>
<dbReference type="PROSITE" id="PS51192">
    <property type="entry name" value="HELICASE_ATP_BIND_1"/>
    <property type="match status" value="1"/>
</dbReference>
<evidence type="ECO:0000313" key="11">
    <source>
        <dbReference type="Proteomes" id="UP000007844"/>
    </source>
</evidence>